<dbReference type="InterPro" id="IPR000073">
    <property type="entry name" value="AB_hydrolase_1"/>
</dbReference>
<dbReference type="STRING" id="743788.S8FLX2"/>
<dbReference type="AlphaFoldDB" id="S8FLX2"/>
<proteinExistence type="predicted"/>
<reference evidence="2 3" key="1">
    <citation type="journal article" date="2012" name="Science">
        <title>The Paleozoic origin of enzymatic lignin decomposition reconstructed from 31 fungal genomes.</title>
        <authorList>
            <person name="Floudas D."/>
            <person name="Binder M."/>
            <person name="Riley R."/>
            <person name="Barry K."/>
            <person name="Blanchette R.A."/>
            <person name="Henrissat B."/>
            <person name="Martinez A.T."/>
            <person name="Otillar R."/>
            <person name="Spatafora J.W."/>
            <person name="Yadav J.S."/>
            <person name="Aerts A."/>
            <person name="Benoit I."/>
            <person name="Boyd A."/>
            <person name="Carlson A."/>
            <person name="Copeland A."/>
            <person name="Coutinho P.M."/>
            <person name="de Vries R.P."/>
            <person name="Ferreira P."/>
            <person name="Findley K."/>
            <person name="Foster B."/>
            <person name="Gaskell J."/>
            <person name="Glotzer D."/>
            <person name="Gorecki P."/>
            <person name="Heitman J."/>
            <person name="Hesse C."/>
            <person name="Hori C."/>
            <person name="Igarashi K."/>
            <person name="Jurgens J.A."/>
            <person name="Kallen N."/>
            <person name="Kersten P."/>
            <person name="Kohler A."/>
            <person name="Kuees U."/>
            <person name="Kumar T.K.A."/>
            <person name="Kuo A."/>
            <person name="LaButti K."/>
            <person name="Larrondo L.F."/>
            <person name="Lindquist E."/>
            <person name="Ling A."/>
            <person name="Lombard V."/>
            <person name="Lucas S."/>
            <person name="Lundell T."/>
            <person name="Martin R."/>
            <person name="McLaughlin D.J."/>
            <person name="Morgenstern I."/>
            <person name="Morin E."/>
            <person name="Murat C."/>
            <person name="Nagy L.G."/>
            <person name="Nolan M."/>
            <person name="Ohm R.A."/>
            <person name="Patyshakuliyeva A."/>
            <person name="Rokas A."/>
            <person name="Ruiz-Duenas F.J."/>
            <person name="Sabat G."/>
            <person name="Salamov A."/>
            <person name="Samejima M."/>
            <person name="Schmutz J."/>
            <person name="Slot J.C."/>
            <person name="St John F."/>
            <person name="Stenlid J."/>
            <person name="Sun H."/>
            <person name="Sun S."/>
            <person name="Syed K."/>
            <person name="Tsang A."/>
            <person name="Wiebenga A."/>
            <person name="Young D."/>
            <person name="Pisabarro A."/>
            <person name="Eastwood D.C."/>
            <person name="Martin F."/>
            <person name="Cullen D."/>
            <person name="Grigoriev I.V."/>
            <person name="Hibbett D.S."/>
        </authorList>
    </citation>
    <scope>NUCLEOTIDE SEQUENCE</scope>
    <source>
        <strain evidence="3">FP-58527</strain>
    </source>
</reference>
<organism evidence="2 3">
    <name type="scientific">Fomitopsis schrenkii</name>
    <name type="common">Brown rot fungus</name>
    <dbReference type="NCBI Taxonomy" id="2126942"/>
    <lineage>
        <taxon>Eukaryota</taxon>
        <taxon>Fungi</taxon>
        <taxon>Dikarya</taxon>
        <taxon>Basidiomycota</taxon>
        <taxon>Agaricomycotina</taxon>
        <taxon>Agaricomycetes</taxon>
        <taxon>Polyporales</taxon>
        <taxon>Fomitopsis</taxon>
    </lineage>
</organism>
<gene>
    <name evidence="2" type="ORF">FOMPIDRAFT_141671</name>
</gene>
<dbReference type="Proteomes" id="UP000015241">
    <property type="component" value="Unassembled WGS sequence"/>
</dbReference>
<protein>
    <recommendedName>
        <fullName evidence="1">AB hydrolase-1 domain-containing protein</fullName>
    </recommendedName>
</protein>
<dbReference type="Gene3D" id="3.40.50.1820">
    <property type="entry name" value="alpha/beta hydrolase"/>
    <property type="match status" value="1"/>
</dbReference>
<name>S8FLX2_FOMSC</name>
<feature type="domain" description="AB hydrolase-1" evidence="1">
    <location>
        <begin position="42"/>
        <end position="307"/>
    </location>
</feature>
<evidence type="ECO:0000259" key="1">
    <source>
        <dbReference type="Pfam" id="PF12697"/>
    </source>
</evidence>
<accession>S8FLX2</accession>
<dbReference type="OrthoDB" id="1743579at2759"/>
<dbReference type="Pfam" id="PF12697">
    <property type="entry name" value="Abhydrolase_6"/>
    <property type="match status" value="1"/>
</dbReference>
<keyword evidence="3" id="KW-1185">Reference proteome</keyword>
<dbReference type="eggNOG" id="ENOG502RXAR">
    <property type="taxonomic scope" value="Eukaryota"/>
</dbReference>
<dbReference type="InterPro" id="IPR029058">
    <property type="entry name" value="AB_hydrolase_fold"/>
</dbReference>
<evidence type="ECO:0000313" key="2">
    <source>
        <dbReference type="EMBL" id="EPS99289.1"/>
    </source>
</evidence>
<evidence type="ECO:0000313" key="3">
    <source>
        <dbReference type="Proteomes" id="UP000015241"/>
    </source>
</evidence>
<dbReference type="EMBL" id="KE504158">
    <property type="protein sequence ID" value="EPS99289.1"/>
    <property type="molecule type" value="Genomic_DNA"/>
</dbReference>
<dbReference type="HOGENOM" id="CLU_034763_2_0_1"/>
<dbReference type="InParanoid" id="S8FLX2"/>
<dbReference type="SUPFAM" id="SSF53474">
    <property type="entry name" value="alpha/beta-Hydrolases"/>
    <property type="match status" value="1"/>
</dbReference>
<sequence length="323" mass="35023">MSNFTEMYESPAEQNATNTYSLSGTLCTPKSGAKNSSHVQYLIHGVGFDSSYWDFAAAPEYSYVRAAADAGYTTFRFDRLGTGLSQKPSDAYNVVQSPTDLAIAIKFAEMLRNGDISSQKFDKIVGVGHSYGSVQVQAITTHAPSALDAALLQGFSNNGTGQGEFLAGGVYSIATEVFPDRFSSDELTNAYLVTGLPQGNQFDFFYFPYFSPAAFNLTRATEQPATQGVLFSQTAIMGTADAFTGPVHVVTGAQDMPFCFRDCYAVPPGAKYPSIPAYAQELYPKTRNFSVYIPENTGHAVNQHYSAPDVYQEMLAFVDSALM</sequence>